<dbReference type="EMBL" id="JACCJC010000008">
    <property type="protein sequence ID" value="KAF6238780.1"/>
    <property type="molecule type" value="Genomic_DNA"/>
</dbReference>
<dbReference type="GeneID" id="59284955"/>
<feature type="region of interest" description="Disordered" evidence="1">
    <location>
        <begin position="1"/>
        <end position="32"/>
    </location>
</feature>
<evidence type="ECO:0000256" key="1">
    <source>
        <dbReference type="SAM" id="MobiDB-lite"/>
    </source>
</evidence>
<organism evidence="2 3">
    <name type="scientific">Letharia columbiana</name>
    <dbReference type="NCBI Taxonomy" id="112416"/>
    <lineage>
        <taxon>Eukaryota</taxon>
        <taxon>Fungi</taxon>
        <taxon>Dikarya</taxon>
        <taxon>Ascomycota</taxon>
        <taxon>Pezizomycotina</taxon>
        <taxon>Lecanoromycetes</taxon>
        <taxon>OSLEUM clade</taxon>
        <taxon>Lecanoromycetidae</taxon>
        <taxon>Lecanorales</taxon>
        <taxon>Lecanorineae</taxon>
        <taxon>Parmeliaceae</taxon>
        <taxon>Letharia</taxon>
    </lineage>
</organism>
<evidence type="ECO:0000313" key="2">
    <source>
        <dbReference type="EMBL" id="KAF6238780.1"/>
    </source>
</evidence>
<name>A0A8H6G1U3_9LECA</name>
<gene>
    <name evidence="2" type="ORF">HO173_003287</name>
</gene>
<protein>
    <submittedName>
        <fullName evidence="2">Uncharacterized protein</fullName>
    </submittedName>
</protein>
<dbReference type="Proteomes" id="UP000578531">
    <property type="component" value="Unassembled WGS sequence"/>
</dbReference>
<dbReference type="RefSeq" id="XP_037168079.1">
    <property type="nucleotide sequence ID" value="XM_037305214.1"/>
</dbReference>
<proteinExistence type="predicted"/>
<keyword evidence="3" id="KW-1185">Reference proteome</keyword>
<dbReference type="AlphaFoldDB" id="A0A8H6G1U3"/>
<sequence length="83" mass="9085">MSRSKKTPEEKRASAREATARSRAKGKAEYEARFPQANATILSQSSNAAGPPLSTVTAKQQEVAWTEDKQLIDTIEVLAHQES</sequence>
<evidence type="ECO:0000313" key="3">
    <source>
        <dbReference type="Proteomes" id="UP000578531"/>
    </source>
</evidence>
<reference evidence="2 3" key="1">
    <citation type="journal article" date="2020" name="Genomics">
        <title>Complete, high-quality genomes from long-read metagenomic sequencing of two wolf lichen thalli reveals enigmatic genome architecture.</title>
        <authorList>
            <person name="McKenzie S.K."/>
            <person name="Walston R.F."/>
            <person name="Allen J.L."/>
        </authorList>
    </citation>
    <scope>NUCLEOTIDE SEQUENCE [LARGE SCALE GENOMIC DNA]</scope>
    <source>
        <strain evidence="2">WasteWater2</strain>
    </source>
</reference>
<comment type="caution">
    <text evidence="2">The sequence shown here is derived from an EMBL/GenBank/DDBJ whole genome shotgun (WGS) entry which is preliminary data.</text>
</comment>
<accession>A0A8H6G1U3</accession>